<reference evidence="1" key="1">
    <citation type="submission" date="2021-06" db="EMBL/GenBank/DDBJ databases">
        <authorList>
            <person name="Kallberg Y."/>
            <person name="Tangrot J."/>
            <person name="Rosling A."/>
        </authorList>
    </citation>
    <scope>NUCLEOTIDE SEQUENCE</scope>
    <source>
        <strain evidence="1">87-6 pot B 2015</strain>
    </source>
</reference>
<evidence type="ECO:0000313" key="2">
    <source>
        <dbReference type="Proteomes" id="UP000789375"/>
    </source>
</evidence>
<accession>A0A9N9HTC2</accession>
<dbReference type="AlphaFoldDB" id="A0A9N9HTC2"/>
<dbReference type="EMBL" id="CAJVPP010009368">
    <property type="protein sequence ID" value="CAG8704094.1"/>
    <property type="molecule type" value="Genomic_DNA"/>
</dbReference>
<name>A0A9N9HTC2_FUNMO</name>
<protein>
    <submittedName>
        <fullName evidence="1">3180_t:CDS:1</fullName>
    </submittedName>
</protein>
<organism evidence="1 2">
    <name type="scientific">Funneliformis mosseae</name>
    <name type="common">Endomycorrhizal fungus</name>
    <name type="synonym">Glomus mosseae</name>
    <dbReference type="NCBI Taxonomy" id="27381"/>
    <lineage>
        <taxon>Eukaryota</taxon>
        <taxon>Fungi</taxon>
        <taxon>Fungi incertae sedis</taxon>
        <taxon>Mucoromycota</taxon>
        <taxon>Glomeromycotina</taxon>
        <taxon>Glomeromycetes</taxon>
        <taxon>Glomerales</taxon>
        <taxon>Glomeraceae</taxon>
        <taxon>Funneliformis</taxon>
    </lineage>
</organism>
<dbReference type="Proteomes" id="UP000789375">
    <property type="component" value="Unassembled WGS sequence"/>
</dbReference>
<comment type="caution">
    <text evidence="1">The sequence shown here is derived from an EMBL/GenBank/DDBJ whole genome shotgun (WGS) entry which is preliminary data.</text>
</comment>
<gene>
    <name evidence="1" type="ORF">FMOSSE_LOCUS13958</name>
</gene>
<keyword evidence="2" id="KW-1185">Reference proteome</keyword>
<feature type="non-terminal residue" evidence="1">
    <location>
        <position position="1"/>
    </location>
</feature>
<proteinExistence type="predicted"/>
<sequence>VVEVVTLSSLKSCESNNGFLSLLTHEQYNAPLLSGISQSPHSPLSEIASFNLNDEKSDSS</sequence>
<evidence type="ECO:0000313" key="1">
    <source>
        <dbReference type="EMBL" id="CAG8704094.1"/>
    </source>
</evidence>